<dbReference type="AlphaFoldDB" id="A0A975KAI6"/>
<evidence type="ECO:0000313" key="5">
    <source>
        <dbReference type="EMBL" id="QUT06427.1"/>
    </source>
</evidence>
<evidence type="ECO:0000313" key="6">
    <source>
        <dbReference type="Proteomes" id="UP000681425"/>
    </source>
</evidence>
<dbReference type="PANTHER" id="PTHR42885">
    <property type="entry name" value="HISTIDINOL-PHOSPHATE AMINOTRANSFERASE-RELATED"/>
    <property type="match status" value="1"/>
</dbReference>
<dbReference type="Gene3D" id="3.90.1150.10">
    <property type="entry name" value="Aspartate Aminotransferase, domain 1"/>
    <property type="match status" value="1"/>
</dbReference>
<evidence type="ECO:0000256" key="1">
    <source>
        <dbReference type="ARBA" id="ARBA00001933"/>
    </source>
</evidence>
<accession>A0A975KAI6</accession>
<name>A0A975KAI6_9SPHN</name>
<dbReference type="Proteomes" id="UP000681425">
    <property type="component" value="Chromosome"/>
</dbReference>
<dbReference type="Gene3D" id="3.40.640.10">
    <property type="entry name" value="Type I PLP-dependent aspartate aminotransferase-like (Major domain)"/>
    <property type="match status" value="1"/>
</dbReference>
<comment type="similarity">
    <text evidence="3">Belongs to the class-I pyridoxal-phosphate-dependent aminotransferase family.</text>
</comment>
<dbReference type="EMBL" id="CP073910">
    <property type="protein sequence ID" value="QUT06427.1"/>
    <property type="molecule type" value="Genomic_DNA"/>
</dbReference>
<dbReference type="Pfam" id="PF00155">
    <property type="entry name" value="Aminotran_1_2"/>
    <property type="match status" value="1"/>
</dbReference>
<dbReference type="PANTHER" id="PTHR42885:SF1">
    <property type="entry name" value="THREONINE-PHOSPHATE DECARBOXYLASE"/>
    <property type="match status" value="1"/>
</dbReference>
<evidence type="ECO:0000256" key="3">
    <source>
        <dbReference type="RuleBase" id="RU000481"/>
    </source>
</evidence>
<dbReference type="SUPFAM" id="SSF53383">
    <property type="entry name" value="PLP-dependent transferases"/>
    <property type="match status" value="1"/>
</dbReference>
<dbReference type="GO" id="GO:0008483">
    <property type="term" value="F:transaminase activity"/>
    <property type="evidence" value="ECO:0007669"/>
    <property type="project" value="UniProtKB-KW"/>
</dbReference>
<dbReference type="InterPro" id="IPR004838">
    <property type="entry name" value="NHTrfase_class1_PyrdxlP-BS"/>
</dbReference>
<dbReference type="InterPro" id="IPR015421">
    <property type="entry name" value="PyrdxlP-dep_Trfase_major"/>
</dbReference>
<keyword evidence="2" id="KW-0663">Pyridoxal phosphate</keyword>
<dbReference type="InterPro" id="IPR004839">
    <property type="entry name" value="Aminotransferase_I/II_large"/>
</dbReference>
<organism evidence="5 6">
    <name type="scientific">Sphingobium phenoxybenzoativorans</name>
    <dbReference type="NCBI Taxonomy" id="1592790"/>
    <lineage>
        <taxon>Bacteria</taxon>
        <taxon>Pseudomonadati</taxon>
        <taxon>Pseudomonadota</taxon>
        <taxon>Alphaproteobacteria</taxon>
        <taxon>Sphingomonadales</taxon>
        <taxon>Sphingomonadaceae</taxon>
        <taxon>Sphingobium</taxon>
    </lineage>
</organism>
<evidence type="ECO:0000259" key="4">
    <source>
        <dbReference type="Pfam" id="PF00155"/>
    </source>
</evidence>
<gene>
    <name evidence="5" type="ORF">KFK14_02835</name>
</gene>
<sequence length="338" mass="35824">MRQTKRRAKGQALEPWWVHGGRLGEAQAAFPDAPRPWIDLSTGINPHAWDVTQAGPVDWIRLPDEGALAALESAAAAHFGVDAASVCAVPGSEMALRMLDILDLPQPYRHMAPSYGTHAEALPGSIAVAQDAAGAGNGTLLLANPNNPDGRLLPAERLKALMAQGETRVVDEAFADAVPGASLLSGGVDDRLVVLRSFGKFFGLAGLRLGFVVAAPARLAPLRRRLGSWPVSAAAIAIGTAAYRDAEWIANMRAQLLKDAARLDALLHAHGLDPQGLCPLFRLIRLEDAGALFDRLARRGVLTRPFDYAPDWLRMGLPADDAAYARLDAALGAALADG</sequence>
<keyword evidence="6" id="KW-1185">Reference proteome</keyword>
<feature type="domain" description="Aminotransferase class I/classII large" evidence="4">
    <location>
        <begin position="136"/>
        <end position="319"/>
    </location>
</feature>
<dbReference type="PROSITE" id="PS00105">
    <property type="entry name" value="AA_TRANSFER_CLASS_1"/>
    <property type="match status" value="1"/>
</dbReference>
<keyword evidence="3" id="KW-0808">Transferase</keyword>
<evidence type="ECO:0000256" key="2">
    <source>
        <dbReference type="ARBA" id="ARBA00022898"/>
    </source>
</evidence>
<dbReference type="EC" id="2.6.1.-" evidence="3"/>
<dbReference type="InterPro" id="IPR015422">
    <property type="entry name" value="PyrdxlP-dep_Trfase_small"/>
</dbReference>
<dbReference type="KEGG" id="spph:KFK14_02835"/>
<protein>
    <recommendedName>
        <fullName evidence="3">Aminotransferase</fullName>
        <ecNumber evidence="3">2.6.1.-</ecNumber>
    </recommendedName>
</protein>
<dbReference type="CDD" id="cd00609">
    <property type="entry name" value="AAT_like"/>
    <property type="match status" value="1"/>
</dbReference>
<dbReference type="GO" id="GO:0030170">
    <property type="term" value="F:pyridoxal phosphate binding"/>
    <property type="evidence" value="ECO:0007669"/>
    <property type="project" value="InterPro"/>
</dbReference>
<dbReference type="RefSeq" id="WP_212609802.1">
    <property type="nucleotide sequence ID" value="NZ_CP073910.1"/>
</dbReference>
<proteinExistence type="inferred from homology"/>
<reference evidence="5" key="1">
    <citation type="submission" date="2021-04" db="EMBL/GenBank/DDBJ databases">
        <title>Isolation of p-tert-butylphenol degrading bacteria Sphingobium phenoxybenzoativorans Tas13 from active sludge.</title>
        <authorList>
            <person name="Li Y."/>
        </authorList>
    </citation>
    <scope>NUCLEOTIDE SEQUENCE</scope>
    <source>
        <strain evidence="5">Tas13</strain>
    </source>
</reference>
<comment type="cofactor">
    <cofactor evidence="1 3">
        <name>pyridoxal 5'-phosphate</name>
        <dbReference type="ChEBI" id="CHEBI:597326"/>
    </cofactor>
</comment>
<keyword evidence="3 5" id="KW-0032">Aminotransferase</keyword>
<dbReference type="InterPro" id="IPR015424">
    <property type="entry name" value="PyrdxlP-dep_Trfase"/>
</dbReference>